<evidence type="ECO:0000256" key="1">
    <source>
        <dbReference type="SAM" id="MobiDB-lite"/>
    </source>
</evidence>
<name>A0A242WAQ1_BACTU</name>
<organism evidence="3 4">
    <name type="scientific">Bacillus thuringiensis serovar mexicanensis</name>
    <dbReference type="NCBI Taxonomy" id="180868"/>
    <lineage>
        <taxon>Bacteria</taxon>
        <taxon>Bacillati</taxon>
        <taxon>Bacillota</taxon>
        <taxon>Bacilli</taxon>
        <taxon>Bacillales</taxon>
        <taxon>Bacillaceae</taxon>
        <taxon>Bacillus</taxon>
        <taxon>Bacillus cereus group</taxon>
    </lineage>
</organism>
<feature type="chain" id="PRO_5011226782" description="DUF5105 domain-containing protein" evidence="2">
    <location>
        <begin position="18"/>
        <end position="328"/>
    </location>
</feature>
<evidence type="ECO:0008006" key="5">
    <source>
        <dbReference type="Google" id="ProtNLM"/>
    </source>
</evidence>
<dbReference type="RefSeq" id="WP_000944982.1">
    <property type="nucleotide sequence ID" value="NZ_NFCF01000063.1"/>
</dbReference>
<accession>A0A242WAQ1</accession>
<dbReference type="PROSITE" id="PS51257">
    <property type="entry name" value="PROKAR_LIPOPROTEIN"/>
    <property type="match status" value="1"/>
</dbReference>
<protein>
    <recommendedName>
        <fullName evidence="5">DUF5105 domain-containing protein</fullName>
    </recommendedName>
</protein>
<reference evidence="3 4" key="1">
    <citation type="submission" date="2016-10" db="EMBL/GenBank/DDBJ databases">
        <title>Comparative genomics of Bacillus thuringiensis reveals a path to pathogens against multiple invertebrate hosts.</title>
        <authorList>
            <person name="Zheng J."/>
            <person name="Gao Q."/>
            <person name="Liu H."/>
            <person name="Peng D."/>
            <person name="Ruan L."/>
            <person name="Sun M."/>
        </authorList>
    </citation>
    <scope>NUCLEOTIDE SEQUENCE [LARGE SCALE GENOMIC DNA]</scope>
    <source>
        <strain evidence="3">BGSC 4AC1</strain>
    </source>
</reference>
<proteinExistence type="predicted"/>
<dbReference type="AlphaFoldDB" id="A0A242WAQ1"/>
<keyword evidence="2" id="KW-0732">Signal</keyword>
<dbReference type="EMBL" id="NFCF01000063">
    <property type="protein sequence ID" value="OTW50874.1"/>
    <property type="molecule type" value="Genomic_DNA"/>
</dbReference>
<comment type="caution">
    <text evidence="3">The sequence shown here is derived from an EMBL/GenBank/DDBJ whole genome shotgun (WGS) entry which is preliminary data.</text>
</comment>
<evidence type="ECO:0000313" key="4">
    <source>
        <dbReference type="Proteomes" id="UP000195152"/>
    </source>
</evidence>
<evidence type="ECO:0000256" key="2">
    <source>
        <dbReference type="SAM" id="SignalP"/>
    </source>
</evidence>
<sequence length="328" mass="36792">MLRLKFVIFLLPLILFASGCGNTKEETKYEKDFLTQVEAISKAVSKMTKIQKGDQSLSSSQKEYKEALMELKEVIKGFKELVPDSKYEYQQKQLIKSMDEYESSISKLLKGMSDTKGSEWIDGIEQFNKATDMYVDAAGKIVDIRDGKTTGTSEEGVDKLSRQGDTATELETRAEPETTETQPSEQEKDTATKDTQTQTPEQEVKTEVSGTEEESSVEQSQQQLTVDKVKEIIEYYSIGKNDKLSNVSVENGEIKATIALAPNGLFPAKDMAVNGYSQLADELLKHEGWQTLTVTYANVGSVSMNRNEKETNEIGDYFPTLKIEERMK</sequence>
<feature type="region of interest" description="Disordered" evidence="1">
    <location>
        <begin position="146"/>
        <end position="224"/>
    </location>
</feature>
<feature type="signal peptide" evidence="2">
    <location>
        <begin position="1"/>
        <end position="17"/>
    </location>
</feature>
<dbReference type="Proteomes" id="UP000195152">
    <property type="component" value="Unassembled WGS sequence"/>
</dbReference>
<gene>
    <name evidence="3" type="ORF">BK699_10035</name>
</gene>
<evidence type="ECO:0000313" key="3">
    <source>
        <dbReference type="EMBL" id="OTW50874.1"/>
    </source>
</evidence>